<evidence type="ECO:0000313" key="2">
    <source>
        <dbReference type="EnsemblMetazoa" id="Aqu2.1.11100_001"/>
    </source>
</evidence>
<accession>A0A1X7T9X6</accession>
<evidence type="ECO:0000256" key="1">
    <source>
        <dbReference type="SAM" id="MobiDB-lite"/>
    </source>
</evidence>
<name>A0A1X7T9X6_AMPQE</name>
<proteinExistence type="predicted"/>
<organism evidence="2">
    <name type="scientific">Amphimedon queenslandica</name>
    <name type="common">Sponge</name>
    <dbReference type="NCBI Taxonomy" id="400682"/>
    <lineage>
        <taxon>Eukaryota</taxon>
        <taxon>Metazoa</taxon>
        <taxon>Porifera</taxon>
        <taxon>Demospongiae</taxon>
        <taxon>Heteroscleromorpha</taxon>
        <taxon>Haplosclerida</taxon>
        <taxon>Niphatidae</taxon>
        <taxon>Amphimedon</taxon>
    </lineage>
</organism>
<sequence>NNDEESKEFFVIKCNGFDIKLNDIRSLYNNNWLQDQILRPKESVIEIYNSLLPTNPEIKNRKVKCVINNLTVIEKSGTQMVRQWILNEIGKSISSGLLGENITCEENMEIMKKEIAATQYIYTENDETFDTCDDLSKDEDTDSDTQSSDIDADELNRQFS</sequence>
<dbReference type="InParanoid" id="A0A1X7T9X6"/>
<dbReference type="EnsemblMetazoa" id="Aqu2.1.11100_001">
    <property type="protein sequence ID" value="Aqu2.1.11100_001"/>
    <property type="gene ID" value="Aqu2.1.11100"/>
</dbReference>
<feature type="region of interest" description="Disordered" evidence="1">
    <location>
        <begin position="133"/>
        <end position="160"/>
    </location>
</feature>
<dbReference type="AlphaFoldDB" id="A0A1X7T9X6"/>
<feature type="compositionally biased region" description="Acidic residues" evidence="1">
    <location>
        <begin position="133"/>
        <end position="143"/>
    </location>
</feature>
<protein>
    <submittedName>
        <fullName evidence="2">Uncharacterized protein</fullName>
    </submittedName>
</protein>
<reference evidence="2" key="1">
    <citation type="submission" date="2017-05" db="UniProtKB">
        <authorList>
            <consortium name="EnsemblMetazoa"/>
        </authorList>
    </citation>
    <scope>IDENTIFICATION</scope>
</reference>